<organism evidence="2 3">
    <name type="scientific">Aspergillus lucknowensis</name>
    <dbReference type="NCBI Taxonomy" id="176173"/>
    <lineage>
        <taxon>Eukaryota</taxon>
        <taxon>Fungi</taxon>
        <taxon>Dikarya</taxon>
        <taxon>Ascomycota</taxon>
        <taxon>Pezizomycotina</taxon>
        <taxon>Eurotiomycetes</taxon>
        <taxon>Eurotiomycetidae</taxon>
        <taxon>Eurotiales</taxon>
        <taxon>Aspergillaceae</taxon>
        <taxon>Aspergillus</taxon>
        <taxon>Aspergillus subgen. Nidulantes</taxon>
    </lineage>
</organism>
<keyword evidence="3" id="KW-1185">Reference proteome</keyword>
<dbReference type="Proteomes" id="UP001610432">
    <property type="component" value="Unassembled WGS sequence"/>
</dbReference>
<protein>
    <submittedName>
        <fullName evidence="2">Uncharacterized protein</fullName>
    </submittedName>
</protein>
<dbReference type="GeneID" id="98142007"/>
<dbReference type="RefSeq" id="XP_070881324.1">
    <property type="nucleotide sequence ID" value="XM_071026935.1"/>
</dbReference>
<accession>A0ABR4LCV6</accession>
<reference evidence="2 3" key="1">
    <citation type="submission" date="2024-07" db="EMBL/GenBank/DDBJ databases">
        <title>Section-level genome sequencing and comparative genomics of Aspergillus sections Usti and Cavernicolus.</title>
        <authorList>
            <consortium name="Lawrence Berkeley National Laboratory"/>
            <person name="Nybo J.L."/>
            <person name="Vesth T.C."/>
            <person name="Theobald S."/>
            <person name="Frisvad J.C."/>
            <person name="Larsen T.O."/>
            <person name="Kjaerboelling I."/>
            <person name="Rothschild-Mancinelli K."/>
            <person name="Lyhne E.K."/>
            <person name="Kogle M.E."/>
            <person name="Barry K."/>
            <person name="Clum A."/>
            <person name="Na H."/>
            <person name="Ledsgaard L."/>
            <person name="Lin J."/>
            <person name="Lipzen A."/>
            <person name="Kuo A."/>
            <person name="Riley R."/>
            <person name="Mondo S."/>
            <person name="Labutti K."/>
            <person name="Haridas S."/>
            <person name="Pangalinan J."/>
            <person name="Salamov A.A."/>
            <person name="Simmons B.A."/>
            <person name="Magnuson J.K."/>
            <person name="Chen J."/>
            <person name="Drula E."/>
            <person name="Henrissat B."/>
            <person name="Wiebenga A."/>
            <person name="Lubbers R.J."/>
            <person name="Gomes A.C."/>
            <person name="Macurrencykelacurrency M.R."/>
            <person name="Stajich J."/>
            <person name="Grigoriev I.V."/>
            <person name="Mortensen U.H."/>
            <person name="De Vries R.P."/>
            <person name="Baker S.E."/>
            <person name="Andersen M.R."/>
        </authorList>
    </citation>
    <scope>NUCLEOTIDE SEQUENCE [LARGE SCALE GENOMIC DNA]</scope>
    <source>
        <strain evidence="2 3">CBS 449.75</strain>
    </source>
</reference>
<proteinExistence type="predicted"/>
<name>A0ABR4LCV6_9EURO</name>
<comment type="caution">
    <text evidence="2">The sequence shown here is derived from an EMBL/GenBank/DDBJ whole genome shotgun (WGS) entry which is preliminary data.</text>
</comment>
<sequence length="158" mass="17855">MNGYGHGPSRVSSLHGTVVLRPLTKGRGVQAMEELPKKKRFLSKKLRAAEIRHAGVGLLPVREIIGLHAMCRSENGRGSMIQEPVRIRLKTRAKINSEFNEDHRHGFQLPSFLLAFAITSPYRDCTRDLTHNSQIPESRLMNHSRLSLDDTTQRAGHR</sequence>
<dbReference type="EMBL" id="JBFXLQ010000069">
    <property type="protein sequence ID" value="KAL2862345.1"/>
    <property type="molecule type" value="Genomic_DNA"/>
</dbReference>
<evidence type="ECO:0000256" key="1">
    <source>
        <dbReference type="SAM" id="MobiDB-lite"/>
    </source>
</evidence>
<gene>
    <name evidence="2" type="ORF">BJX67DRAFT_298565</name>
</gene>
<evidence type="ECO:0000313" key="3">
    <source>
        <dbReference type="Proteomes" id="UP001610432"/>
    </source>
</evidence>
<feature type="region of interest" description="Disordered" evidence="1">
    <location>
        <begin position="136"/>
        <end position="158"/>
    </location>
</feature>
<evidence type="ECO:0000313" key="2">
    <source>
        <dbReference type="EMBL" id="KAL2862345.1"/>
    </source>
</evidence>